<evidence type="ECO:0000256" key="4">
    <source>
        <dbReference type="ARBA" id="ARBA00044235"/>
    </source>
</evidence>
<sequence length="148" mass="17455">MGSPNAQDSDINVQELLDKYSWTIRPCYLYDEEYSDCKRIMTRLHQRFVFGEMQDCSQWKHDYENCKKWEKTQNPQALKDLIDSELKKREVRLKAHRANDVWEKRTEPPSDWNGPLPPWIAERAKSSYLNYAKAASEKGEAASFCSIM</sequence>
<evidence type="ECO:0000256" key="1">
    <source>
        <dbReference type="ARBA" id="ARBA00006412"/>
    </source>
</evidence>
<organism evidence="5 6">
    <name type="scientific">Nesidiocoris tenuis</name>
    <dbReference type="NCBI Taxonomy" id="355587"/>
    <lineage>
        <taxon>Eukaryota</taxon>
        <taxon>Metazoa</taxon>
        <taxon>Ecdysozoa</taxon>
        <taxon>Arthropoda</taxon>
        <taxon>Hexapoda</taxon>
        <taxon>Insecta</taxon>
        <taxon>Pterygota</taxon>
        <taxon>Neoptera</taxon>
        <taxon>Paraneoptera</taxon>
        <taxon>Hemiptera</taxon>
        <taxon>Heteroptera</taxon>
        <taxon>Panheteroptera</taxon>
        <taxon>Cimicomorpha</taxon>
        <taxon>Miridae</taxon>
        <taxon>Dicyphina</taxon>
        <taxon>Nesidiocoris</taxon>
    </lineage>
</organism>
<dbReference type="Proteomes" id="UP001307889">
    <property type="component" value="Chromosome 8"/>
</dbReference>
<accession>A0ABN7AZI8</accession>
<dbReference type="EMBL" id="AP028916">
    <property type="protein sequence ID" value="BES97581.1"/>
    <property type="molecule type" value="Genomic_DNA"/>
</dbReference>
<dbReference type="PANTHER" id="PTHR28052:SF1">
    <property type="entry name" value="UPF0545 PROTEIN C22ORF39"/>
    <property type="match status" value="1"/>
</dbReference>
<proteinExistence type="inferred from homology"/>
<keyword evidence="6" id="KW-1185">Reference proteome</keyword>
<dbReference type="InterPro" id="IPR021475">
    <property type="entry name" value="Pants/Emi1-like"/>
</dbReference>
<protein>
    <recommendedName>
        <fullName evidence="3">Synaptic plasticity regulator PANTS</fullName>
    </recommendedName>
    <alternativeName>
        <fullName evidence="4">Plasticity-associated neural transcript short</fullName>
    </alternativeName>
</protein>
<comment type="similarity">
    <text evidence="1">Belongs to the UPF0545 family.</text>
</comment>
<evidence type="ECO:0000313" key="5">
    <source>
        <dbReference type="EMBL" id="BES97581.1"/>
    </source>
</evidence>
<evidence type="ECO:0000256" key="2">
    <source>
        <dbReference type="ARBA" id="ARBA00043942"/>
    </source>
</evidence>
<name>A0ABN7AZI8_9HEMI</name>
<evidence type="ECO:0000256" key="3">
    <source>
        <dbReference type="ARBA" id="ARBA00044072"/>
    </source>
</evidence>
<dbReference type="Pfam" id="PF11326">
    <property type="entry name" value="PANTS-like"/>
    <property type="match status" value="1"/>
</dbReference>
<reference evidence="5 6" key="1">
    <citation type="submission" date="2023-09" db="EMBL/GenBank/DDBJ databases">
        <title>Nesidiocoris tenuis whole genome shotgun sequence.</title>
        <authorList>
            <person name="Shibata T."/>
            <person name="Shimoda M."/>
            <person name="Kobayashi T."/>
            <person name="Uehara T."/>
        </authorList>
    </citation>
    <scope>NUCLEOTIDE SEQUENCE [LARGE SCALE GENOMIC DNA]</scope>
    <source>
        <strain evidence="5 6">Japan</strain>
    </source>
</reference>
<comment type="subcellular location">
    <subcellularLocation>
        <location evidence="2">Synaptic cleft</location>
    </subcellularLocation>
</comment>
<evidence type="ECO:0000313" key="6">
    <source>
        <dbReference type="Proteomes" id="UP001307889"/>
    </source>
</evidence>
<gene>
    <name evidence="5" type="ORF">NTJ_10395</name>
</gene>
<dbReference type="PANTHER" id="PTHR28052">
    <property type="entry name" value="UPF0545 PROTEIN C22ORF39"/>
    <property type="match status" value="1"/>
</dbReference>